<accession>A0A0H2LTQ7</accession>
<comment type="caution">
    <text evidence="3">The sequence shown here is derived from an EMBL/GenBank/DDBJ whole genome shotgun (WGS) entry which is preliminary data.</text>
</comment>
<feature type="region of interest" description="Disordered" evidence="1">
    <location>
        <begin position="101"/>
        <end position="125"/>
    </location>
</feature>
<keyword evidence="4" id="KW-1185">Reference proteome</keyword>
<dbReference type="InterPro" id="IPR024447">
    <property type="entry name" value="YXWGXW_rpt"/>
</dbReference>
<dbReference type="Proteomes" id="UP000035170">
    <property type="component" value="Unassembled WGS sequence"/>
</dbReference>
<feature type="signal peptide" evidence="2">
    <location>
        <begin position="1"/>
        <end position="30"/>
    </location>
</feature>
<proteinExistence type="predicted"/>
<organism evidence="3 4">
    <name type="scientific">Variovorax paradoxus</name>
    <dbReference type="NCBI Taxonomy" id="34073"/>
    <lineage>
        <taxon>Bacteria</taxon>
        <taxon>Pseudomonadati</taxon>
        <taxon>Pseudomonadota</taxon>
        <taxon>Betaproteobacteria</taxon>
        <taxon>Burkholderiales</taxon>
        <taxon>Comamonadaceae</taxon>
        <taxon>Variovorax</taxon>
    </lineage>
</organism>
<evidence type="ECO:0000313" key="4">
    <source>
        <dbReference type="Proteomes" id="UP000035170"/>
    </source>
</evidence>
<keyword evidence="2" id="KW-0732">Signal</keyword>
<sequence length="125" mass="14575">MKKLAITLSVAAASLFSVGGVLMVPTAAQAQPGVFVEVPPPPPRHERIPPPRRGYVWAPGHYEWRGGHHVWIRGMYVRARPGYAYRPPEWRERDGRWEYRRGEWDRDHDGVPNRYDRRPDNPNRN</sequence>
<dbReference type="AlphaFoldDB" id="A0A0H2LTQ7"/>
<reference evidence="3 4" key="1">
    <citation type="submission" date="2015-03" db="EMBL/GenBank/DDBJ databases">
        <title>Genome sequence of Variovorax paradoxus TBEA6.</title>
        <authorList>
            <person name="Poehlein A."/>
            <person name="Schuldes J."/>
            <person name="Wuebbeler J.H."/>
            <person name="Hiessl S."/>
            <person name="Steinbuechel A."/>
            <person name="Daniel R."/>
        </authorList>
    </citation>
    <scope>NUCLEOTIDE SEQUENCE [LARGE SCALE GENOMIC DNA]</scope>
    <source>
        <strain evidence="3 4">TBEA6</strain>
    </source>
</reference>
<evidence type="ECO:0000256" key="1">
    <source>
        <dbReference type="SAM" id="MobiDB-lite"/>
    </source>
</evidence>
<evidence type="ECO:0000313" key="3">
    <source>
        <dbReference type="EMBL" id="KLN53643.1"/>
    </source>
</evidence>
<feature type="chain" id="PRO_5002596365" evidence="2">
    <location>
        <begin position="31"/>
        <end position="125"/>
    </location>
</feature>
<gene>
    <name evidence="3" type="ORF">VPARA_51570</name>
</gene>
<dbReference type="RefSeq" id="WP_047786540.1">
    <property type="nucleotide sequence ID" value="NZ_JZWI01000031.1"/>
</dbReference>
<protein>
    <submittedName>
        <fullName evidence="3">Uncharacterized protein</fullName>
    </submittedName>
</protein>
<dbReference type="Pfam" id="PF12779">
    <property type="entry name" value="WXXGXW"/>
    <property type="match status" value="2"/>
</dbReference>
<evidence type="ECO:0000256" key="2">
    <source>
        <dbReference type="SAM" id="SignalP"/>
    </source>
</evidence>
<dbReference type="EMBL" id="JZWI01000031">
    <property type="protein sequence ID" value="KLN53643.1"/>
    <property type="molecule type" value="Genomic_DNA"/>
</dbReference>
<name>A0A0H2LTQ7_VARPD</name>
<dbReference type="PATRIC" id="fig|34073.19.peg.5279"/>